<evidence type="ECO:0000256" key="6">
    <source>
        <dbReference type="ARBA" id="ARBA00023136"/>
    </source>
</evidence>
<protein>
    <submittedName>
        <fullName evidence="9">MFS general substrate transporter</fullName>
    </submittedName>
</protein>
<dbReference type="GO" id="GO:0022857">
    <property type="term" value="F:transmembrane transporter activity"/>
    <property type="evidence" value="ECO:0007669"/>
    <property type="project" value="InterPro"/>
</dbReference>
<dbReference type="InterPro" id="IPR036259">
    <property type="entry name" value="MFS_trans_sf"/>
</dbReference>
<feature type="transmembrane region" description="Helical" evidence="7">
    <location>
        <begin position="595"/>
        <end position="615"/>
    </location>
</feature>
<sequence length="691" mass="75030">MRSPVINTSEYADTKETRTQLLSGYRLAMAIISLDILVFLSAIDMTIVATTYIPIGDKFGSVDRAEWIITSYLITTTAIQPIYGKISDVIGRVETIVMAIVSNSLNMLIASRAIKGLGGAGLMSMALIVIADIMNERQRGKYVGIFSGTWGLGSAIAPMIGGLIVEKSKWPVVFWINIPFCVISAALIVMLLRIPRPKGSMLEKLKKVDFIGSLLSLAGLTLVLLALTWGGRDYAWSSAAGGYRFAVEPIMPMHLFNRRNVILCSLAHIFFGFGVNGPITFIPMWALVVKHASYVTSGLYLLPFSIAMVISSVAGGVLVSRLGRFREIIWFGAAMLTLGNGLLILLGTDASLGKIIGLLVAGGLGFGSCIQTLTLAAQSAVTGKDLAATTTVNLFFRSLGQILSVAVMSNIIQNKLRTEIGEVVARFPAHMHEILEVLKDQSTISSSGMPESVKAAIQFAYWDSLKVGFIALTAFTGVFLLLTLGIQHKELETTLKKTIDDYSLTKRRIGLGIYYLLAVVNSWQTVKYAVKPTTTLLIAYPTISGSRTAFYGLLLSTLGDIFLMIPREDMFVPGLLSFLVAHILYISAFSARWRMSWSIVPLSAYSAIMVNLLYPGVAKEEAAVQIGVVVYVLVITAMVYKASLTGSGTLIFGTILFAISDSVLAWNKFIAVQQWGEFTVMLTYYAATAYT</sequence>
<evidence type="ECO:0000256" key="5">
    <source>
        <dbReference type="ARBA" id="ARBA00022989"/>
    </source>
</evidence>
<evidence type="ECO:0000256" key="4">
    <source>
        <dbReference type="ARBA" id="ARBA00022692"/>
    </source>
</evidence>
<dbReference type="PANTHER" id="PTHR23501:SF191">
    <property type="entry name" value="VACUOLAR BASIC AMINO ACID TRANSPORTER 4"/>
    <property type="match status" value="1"/>
</dbReference>
<feature type="transmembrane region" description="Helical" evidence="7">
    <location>
        <begin position="27"/>
        <end position="53"/>
    </location>
</feature>
<name>A0A1Y1WL95_9FUNG</name>
<dbReference type="AlphaFoldDB" id="A0A1Y1WL95"/>
<dbReference type="PANTHER" id="PTHR23501">
    <property type="entry name" value="MAJOR FACILITATOR SUPERFAMILY"/>
    <property type="match status" value="1"/>
</dbReference>
<dbReference type="InterPro" id="IPR012506">
    <property type="entry name" value="TMEM86B-like"/>
</dbReference>
<evidence type="ECO:0000313" key="9">
    <source>
        <dbReference type="EMBL" id="ORX74135.1"/>
    </source>
</evidence>
<reference evidence="9 10" key="1">
    <citation type="submission" date="2016-07" db="EMBL/GenBank/DDBJ databases">
        <title>Pervasive Adenine N6-methylation of Active Genes in Fungi.</title>
        <authorList>
            <consortium name="DOE Joint Genome Institute"/>
            <person name="Mondo S.J."/>
            <person name="Dannebaum R.O."/>
            <person name="Kuo R.C."/>
            <person name="Labutti K."/>
            <person name="Haridas S."/>
            <person name="Kuo A."/>
            <person name="Salamov A."/>
            <person name="Ahrendt S.R."/>
            <person name="Lipzen A."/>
            <person name="Sullivan W."/>
            <person name="Andreopoulos W.B."/>
            <person name="Clum A."/>
            <person name="Lindquist E."/>
            <person name="Daum C."/>
            <person name="Ramamoorthy G.K."/>
            <person name="Gryganskyi A."/>
            <person name="Culley D."/>
            <person name="Magnuson J.K."/>
            <person name="James T.Y."/>
            <person name="O'Malley M.A."/>
            <person name="Stajich J.E."/>
            <person name="Spatafora J.W."/>
            <person name="Visel A."/>
            <person name="Grigoriev I.V."/>
        </authorList>
    </citation>
    <scope>NUCLEOTIDE SEQUENCE [LARGE SCALE GENOMIC DNA]</scope>
    <source>
        <strain evidence="9 10">ATCC 12442</strain>
    </source>
</reference>
<keyword evidence="10" id="KW-1185">Reference proteome</keyword>
<dbReference type="Pfam" id="PF07947">
    <property type="entry name" value="YhhN"/>
    <property type="match status" value="1"/>
</dbReference>
<dbReference type="STRING" id="61395.A0A1Y1WL95"/>
<feature type="transmembrane region" description="Helical" evidence="7">
    <location>
        <begin position="352"/>
        <end position="373"/>
    </location>
</feature>
<evidence type="ECO:0000256" key="3">
    <source>
        <dbReference type="ARBA" id="ARBA00022448"/>
    </source>
</evidence>
<feature type="transmembrane region" description="Helical" evidence="7">
    <location>
        <begin position="210"/>
        <end position="229"/>
    </location>
</feature>
<organism evidence="9 10">
    <name type="scientific">Linderina pennispora</name>
    <dbReference type="NCBI Taxonomy" id="61395"/>
    <lineage>
        <taxon>Eukaryota</taxon>
        <taxon>Fungi</taxon>
        <taxon>Fungi incertae sedis</taxon>
        <taxon>Zoopagomycota</taxon>
        <taxon>Kickxellomycotina</taxon>
        <taxon>Kickxellomycetes</taxon>
        <taxon>Kickxellales</taxon>
        <taxon>Kickxellaceae</taxon>
        <taxon>Linderina</taxon>
    </lineage>
</organism>
<feature type="transmembrane region" description="Helical" evidence="7">
    <location>
        <begin position="622"/>
        <end position="640"/>
    </location>
</feature>
<dbReference type="InterPro" id="IPR011701">
    <property type="entry name" value="MFS"/>
</dbReference>
<dbReference type="Gene3D" id="1.20.1250.20">
    <property type="entry name" value="MFS general substrate transporter like domains"/>
    <property type="match status" value="1"/>
</dbReference>
<comment type="similarity">
    <text evidence="2">Belongs to the TMEM86 family.</text>
</comment>
<evidence type="ECO:0000256" key="7">
    <source>
        <dbReference type="SAM" id="Phobius"/>
    </source>
</evidence>
<evidence type="ECO:0000256" key="2">
    <source>
        <dbReference type="ARBA" id="ARBA00007375"/>
    </source>
</evidence>
<feature type="transmembrane region" description="Helical" evidence="7">
    <location>
        <begin position="646"/>
        <end position="666"/>
    </location>
</feature>
<feature type="transmembrane region" description="Helical" evidence="7">
    <location>
        <begin position="570"/>
        <end position="589"/>
    </location>
</feature>
<feature type="transmembrane region" description="Helical" evidence="7">
    <location>
        <begin position="328"/>
        <end position="346"/>
    </location>
</feature>
<dbReference type="InterPro" id="IPR020846">
    <property type="entry name" value="MFS_dom"/>
</dbReference>
<keyword evidence="5 7" id="KW-1133">Transmembrane helix</keyword>
<dbReference type="GeneID" id="63807798"/>
<evidence type="ECO:0000259" key="8">
    <source>
        <dbReference type="PROSITE" id="PS50850"/>
    </source>
</evidence>
<evidence type="ECO:0000313" key="10">
    <source>
        <dbReference type="Proteomes" id="UP000193922"/>
    </source>
</evidence>
<dbReference type="Pfam" id="PF07690">
    <property type="entry name" value="MFS_1"/>
    <property type="match status" value="1"/>
</dbReference>
<dbReference type="PROSITE" id="PS50850">
    <property type="entry name" value="MFS"/>
    <property type="match status" value="1"/>
</dbReference>
<keyword evidence="6 7" id="KW-0472">Membrane</keyword>
<feature type="transmembrane region" description="Helical" evidence="7">
    <location>
        <begin position="538"/>
        <end position="558"/>
    </location>
</feature>
<dbReference type="GO" id="GO:0005886">
    <property type="term" value="C:plasma membrane"/>
    <property type="evidence" value="ECO:0007669"/>
    <property type="project" value="TreeGrafter"/>
</dbReference>
<feature type="transmembrane region" description="Helical" evidence="7">
    <location>
        <begin position="65"/>
        <end position="83"/>
    </location>
</feature>
<proteinExistence type="inferred from homology"/>
<accession>A0A1Y1WL95</accession>
<dbReference type="SUPFAM" id="SSF103473">
    <property type="entry name" value="MFS general substrate transporter"/>
    <property type="match status" value="1"/>
</dbReference>
<gene>
    <name evidence="9" type="ORF">DL89DRAFT_319747</name>
</gene>
<comment type="caution">
    <text evidence="9">The sequence shown here is derived from an EMBL/GenBank/DDBJ whole genome shotgun (WGS) entry which is preliminary data.</text>
</comment>
<dbReference type="Gene3D" id="1.20.1720.10">
    <property type="entry name" value="Multidrug resistance protein D"/>
    <property type="match status" value="1"/>
</dbReference>
<dbReference type="GO" id="GO:0012505">
    <property type="term" value="C:endomembrane system"/>
    <property type="evidence" value="ECO:0007669"/>
    <property type="project" value="UniProtKB-SubCell"/>
</dbReference>
<feature type="domain" description="Major facilitator superfamily (MFS) profile" evidence="8">
    <location>
        <begin position="1"/>
        <end position="491"/>
    </location>
</feature>
<feature type="transmembrane region" description="Helical" evidence="7">
    <location>
        <begin position="261"/>
        <end position="288"/>
    </location>
</feature>
<keyword evidence="4 7" id="KW-0812">Transmembrane</keyword>
<feature type="transmembrane region" description="Helical" evidence="7">
    <location>
        <begin position="300"/>
        <end position="319"/>
    </location>
</feature>
<keyword evidence="3" id="KW-0813">Transport</keyword>
<dbReference type="EMBL" id="MCFD01000001">
    <property type="protein sequence ID" value="ORX74135.1"/>
    <property type="molecule type" value="Genomic_DNA"/>
</dbReference>
<feature type="transmembrane region" description="Helical" evidence="7">
    <location>
        <begin position="508"/>
        <end position="526"/>
    </location>
</feature>
<dbReference type="PRINTS" id="PR01036">
    <property type="entry name" value="TCRTETB"/>
</dbReference>
<feature type="transmembrane region" description="Helical" evidence="7">
    <location>
        <begin position="172"/>
        <end position="194"/>
    </location>
</feature>
<dbReference type="RefSeq" id="XP_040747346.1">
    <property type="nucleotide sequence ID" value="XM_040891150.1"/>
</dbReference>
<evidence type="ECO:0000256" key="1">
    <source>
        <dbReference type="ARBA" id="ARBA00004127"/>
    </source>
</evidence>
<feature type="transmembrane region" description="Helical" evidence="7">
    <location>
        <begin position="145"/>
        <end position="165"/>
    </location>
</feature>
<comment type="subcellular location">
    <subcellularLocation>
        <location evidence="1">Endomembrane system</location>
        <topology evidence="1">Multi-pass membrane protein</topology>
    </subcellularLocation>
</comment>
<dbReference type="Proteomes" id="UP000193922">
    <property type="component" value="Unassembled WGS sequence"/>
</dbReference>
<feature type="transmembrane region" description="Helical" evidence="7">
    <location>
        <begin position="116"/>
        <end position="133"/>
    </location>
</feature>
<feature type="transmembrane region" description="Helical" evidence="7">
    <location>
        <begin position="467"/>
        <end position="487"/>
    </location>
</feature>
<dbReference type="OrthoDB" id="3437016at2759"/>